<keyword evidence="4 6" id="KW-1133">Transmembrane helix</keyword>
<evidence type="ECO:0000256" key="1">
    <source>
        <dbReference type="ARBA" id="ARBA00004141"/>
    </source>
</evidence>
<proteinExistence type="inferred from homology"/>
<sequence>MAKQGCCSSQLGCCFGRLGCRFCCRCCPTSFESTTTRLMYTLMLLLGTGFMCVSLTPHIEELLEENIPHFEATCELLKIGGKCELFVGYMAVYRTAFALSGFFFLMSLLTIGLKKSRGFRAGFHNGAWLWKFLMLIGIGVGVFCLPSERITHFQIVWMYIALVGAVAFVLIQLWLLVFFARSLGNKINHRVAEGGSAVCWYGVSSMCTLLCFAITIVGTMALFSFFTTWDGCTTNKIFIGINAGLCLFLSVVSVLICCGPRETHSALLQSGIISVYITYLTWTAVSSIPREPTPSPESSIQPKGLMEIPENGGISDQKFYCGPVGAAFDYNEFILPYVGVAIMFFSVVYSSLGTSADSAVALGVTGHRRDSERNADERTTKSSSSCVPSCCVTRGDSTINGGTDDSRGGGQRVLRNERDGTVYNYSLFHVVFCLASMYIMMTLTAWLRPEQATLSTFNQNWPTVWIKMGSSWACVFLYLIALPLRRFGRYNRIGGAGDGSHPLTNSQQSNQMSGSAIQKNEDTLDQQCQMTFIFFPTLRQVLEEG</sequence>
<dbReference type="InterPro" id="IPR005016">
    <property type="entry name" value="TDE1/TMS"/>
</dbReference>
<comment type="caution">
    <text evidence="7">The sequence shown here is derived from an EMBL/GenBank/DDBJ whole genome shotgun (WGS) entry which is preliminary data.</text>
</comment>
<keyword evidence="3 6" id="KW-0812">Transmembrane</keyword>
<organism evidence="7 8">
    <name type="scientific">Daphnia galeata</name>
    <dbReference type="NCBI Taxonomy" id="27404"/>
    <lineage>
        <taxon>Eukaryota</taxon>
        <taxon>Metazoa</taxon>
        <taxon>Ecdysozoa</taxon>
        <taxon>Arthropoda</taxon>
        <taxon>Crustacea</taxon>
        <taxon>Branchiopoda</taxon>
        <taxon>Diplostraca</taxon>
        <taxon>Cladocera</taxon>
        <taxon>Anomopoda</taxon>
        <taxon>Daphniidae</taxon>
        <taxon>Daphnia</taxon>
    </lineage>
</organism>
<comment type="similarity">
    <text evidence="2">Belongs to the TDE1 family.</text>
</comment>
<dbReference type="EMBL" id="CAKKLH010000013">
    <property type="protein sequence ID" value="CAH0099086.1"/>
    <property type="molecule type" value="Genomic_DNA"/>
</dbReference>
<dbReference type="Pfam" id="PF03348">
    <property type="entry name" value="Serinc"/>
    <property type="match status" value="1"/>
</dbReference>
<dbReference type="GO" id="GO:0016020">
    <property type="term" value="C:membrane"/>
    <property type="evidence" value="ECO:0007669"/>
    <property type="project" value="UniProtKB-SubCell"/>
</dbReference>
<evidence type="ECO:0000313" key="7">
    <source>
        <dbReference type="EMBL" id="CAH0099086.1"/>
    </source>
</evidence>
<dbReference type="PANTHER" id="PTHR10383:SF9">
    <property type="entry name" value="SERINE INCORPORATOR, ISOFORM F"/>
    <property type="match status" value="1"/>
</dbReference>
<feature type="transmembrane region" description="Helical" evidence="6">
    <location>
        <begin position="198"/>
        <end position="225"/>
    </location>
</feature>
<evidence type="ECO:0000256" key="2">
    <source>
        <dbReference type="ARBA" id="ARBA00006665"/>
    </source>
</evidence>
<accession>A0A8J2WCK4</accession>
<evidence type="ECO:0000256" key="3">
    <source>
        <dbReference type="ARBA" id="ARBA00022692"/>
    </source>
</evidence>
<keyword evidence="5 6" id="KW-0472">Membrane</keyword>
<protein>
    <recommendedName>
        <fullName evidence="9">EOG090X07ET</fullName>
    </recommendedName>
</protein>
<evidence type="ECO:0000256" key="5">
    <source>
        <dbReference type="ARBA" id="ARBA00023136"/>
    </source>
</evidence>
<dbReference type="PANTHER" id="PTHR10383">
    <property type="entry name" value="SERINE INCORPORATOR"/>
    <property type="match status" value="1"/>
</dbReference>
<feature type="transmembrane region" description="Helical" evidence="6">
    <location>
        <begin position="266"/>
        <end position="285"/>
    </location>
</feature>
<evidence type="ECO:0000256" key="4">
    <source>
        <dbReference type="ARBA" id="ARBA00022989"/>
    </source>
</evidence>
<reference evidence="7" key="1">
    <citation type="submission" date="2021-11" db="EMBL/GenBank/DDBJ databases">
        <authorList>
            <person name="Schell T."/>
        </authorList>
    </citation>
    <scope>NUCLEOTIDE SEQUENCE</scope>
    <source>
        <strain evidence="7">M5</strain>
    </source>
</reference>
<evidence type="ECO:0000313" key="8">
    <source>
        <dbReference type="Proteomes" id="UP000789390"/>
    </source>
</evidence>
<dbReference type="OrthoDB" id="5963193at2759"/>
<name>A0A8J2WCK4_9CRUS</name>
<feature type="transmembrane region" description="Helical" evidence="6">
    <location>
        <begin position="91"/>
        <end position="113"/>
    </location>
</feature>
<gene>
    <name evidence="7" type="ORF">DGAL_LOCUS1195</name>
</gene>
<evidence type="ECO:0000256" key="6">
    <source>
        <dbReference type="SAM" id="Phobius"/>
    </source>
</evidence>
<comment type="subcellular location">
    <subcellularLocation>
        <location evidence="1">Membrane</location>
        <topology evidence="1">Multi-pass membrane protein</topology>
    </subcellularLocation>
</comment>
<keyword evidence="8" id="KW-1185">Reference proteome</keyword>
<feature type="transmembrane region" description="Helical" evidence="6">
    <location>
        <begin position="125"/>
        <end position="143"/>
    </location>
</feature>
<feature type="transmembrane region" description="Helical" evidence="6">
    <location>
        <begin position="237"/>
        <end position="259"/>
    </location>
</feature>
<dbReference type="Proteomes" id="UP000789390">
    <property type="component" value="Unassembled WGS sequence"/>
</dbReference>
<feature type="transmembrane region" description="Helical" evidence="6">
    <location>
        <begin position="38"/>
        <end position="59"/>
    </location>
</feature>
<feature type="transmembrane region" description="Helical" evidence="6">
    <location>
        <begin position="155"/>
        <end position="177"/>
    </location>
</feature>
<feature type="transmembrane region" description="Helical" evidence="6">
    <location>
        <begin position="422"/>
        <end position="444"/>
    </location>
</feature>
<feature type="transmembrane region" description="Helical" evidence="6">
    <location>
        <begin position="333"/>
        <end position="352"/>
    </location>
</feature>
<dbReference type="AlphaFoldDB" id="A0A8J2WCK4"/>
<feature type="transmembrane region" description="Helical" evidence="6">
    <location>
        <begin position="464"/>
        <end position="484"/>
    </location>
</feature>
<evidence type="ECO:0008006" key="9">
    <source>
        <dbReference type="Google" id="ProtNLM"/>
    </source>
</evidence>